<name>A0A7M1LFU9_9BACT</name>
<comment type="subcellular location">
    <subcellularLocation>
        <location evidence="1">Cell inner membrane</location>
    </subcellularLocation>
</comment>
<proteinExistence type="predicted"/>
<accession>A0A7M1LFU9</accession>
<keyword evidence="4 8" id="KW-0808">Transferase</keyword>
<keyword evidence="7" id="KW-1133">Transmembrane helix</keyword>
<evidence type="ECO:0000256" key="2">
    <source>
        <dbReference type="ARBA" id="ARBA00022475"/>
    </source>
</evidence>
<evidence type="ECO:0000256" key="5">
    <source>
        <dbReference type="ARBA" id="ARBA00023136"/>
    </source>
</evidence>
<dbReference type="PANTHER" id="PTHR30606:SF9">
    <property type="entry name" value="LIPID A BIOSYNTHESIS LAUROYLTRANSFERASE"/>
    <property type="match status" value="1"/>
</dbReference>
<dbReference type="CDD" id="cd07984">
    <property type="entry name" value="LPLAT_LABLAT-like"/>
    <property type="match status" value="1"/>
</dbReference>
<evidence type="ECO:0000256" key="7">
    <source>
        <dbReference type="SAM" id="Phobius"/>
    </source>
</evidence>
<feature type="transmembrane region" description="Helical" evidence="7">
    <location>
        <begin position="15"/>
        <end position="37"/>
    </location>
</feature>
<keyword evidence="2" id="KW-1003">Cell membrane</keyword>
<keyword evidence="6 8" id="KW-0012">Acyltransferase</keyword>
<dbReference type="GO" id="GO:0016746">
    <property type="term" value="F:acyltransferase activity"/>
    <property type="evidence" value="ECO:0007669"/>
    <property type="project" value="UniProtKB-KW"/>
</dbReference>
<dbReference type="InterPro" id="IPR004960">
    <property type="entry name" value="LipA_acyltrans"/>
</dbReference>
<dbReference type="EMBL" id="CP063078">
    <property type="protein sequence ID" value="QOQ86776.1"/>
    <property type="molecule type" value="Genomic_DNA"/>
</dbReference>
<dbReference type="PIRSF" id="PIRSF026649">
    <property type="entry name" value="MsbB"/>
    <property type="match status" value="1"/>
</dbReference>
<keyword evidence="9" id="KW-1185">Reference proteome</keyword>
<dbReference type="GO" id="GO:0005886">
    <property type="term" value="C:plasma membrane"/>
    <property type="evidence" value="ECO:0007669"/>
    <property type="project" value="UniProtKB-SubCell"/>
</dbReference>
<keyword evidence="7" id="KW-0812">Transmembrane</keyword>
<dbReference type="OrthoDB" id="9803456at2"/>
<evidence type="ECO:0000313" key="9">
    <source>
        <dbReference type="Proteomes" id="UP000594749"/>
    </source>
</evidence>
<gene>
    <name evidence="8" type="ORF">IMC76_06030</name>
</gene>
<keyword evidence="3" id="KW-0997">Cell inner membrane</keyword>
<sequence length="295" mass="34416">MIDFIYLWLFYTLKFIVNLFPNFMLDGFANFIGNLAFKIDKKYKKIIFANLNLCFPEKSDDEKQQIVRKTYIHFARVGIDFIKNQNTTKEKILNKVKFINEEVFANALKTNRPVIVQTAHYGNWELFSLAMAAKFGSVSIVGRALDSKVMDKILTKNRTQFDINLIEKSSAAKNIMRSLKNNRPVGILTDQNTAKKDGIEVSFFGKRALHTPVASIFAQKMNALVIPAFIYKNSDKKDEIYFFEAIDVANFNKEDAVQKITQLQADATQKIIEFKPDEYFWFHKRFKHFYEEIYE</sequence>
<dbReference type="Proteomes" id="UP000594749">
    <property type="component" value="Chromosome"/>
</dbReference>
<reference evidence="8 9" key="1">
    <citation type="submission" date="2020-10" db="EMBL/GenBank/DDBJ databases">
        <title>Campylobacter and Helicobacter PacBio genomes.</title>
        <authorList>
            <person name="Lane C."/>
        </authorList>
    </citation>
    <scope>NUCLEOTIDE SEQUENCE [LARGE SCALE GENOMIC DNA]</scope>
    <source>
        <strain evidence="8 9">2016D-0077</strain>
    </source>
</reference>
<dbReference type="Pfam" id="PF03279">
    <property type="entry name" value="Lip_A_acyltrans"/>
    <property type="match status" value="1"/>
</dbReference>
<dbReference type="PANTHER" id="PTHR30606">
    <property type="entry name" value="LIPID A BIOSYNTHESIS LAUROYL ACYLTRANSFERASE"/>
    <property type="match status" value="1"/>
</dbReference>
<dbReference type="NCBIfam" id="NF006270">
    <property type="entry name" value="PRK08419.1"/>
    <property type="match status" value="1"/>
</dbReference>
<protein>
    <submittedName>
        <fullName evidence="8">Lipid A biosynthesis acyltransferase</fullName>
    </submittedName>
</protein>
<evidence type="ECO:0000256" key="6">
    <source>
        <dbReference type="ARBA" id="ARBA00023315"/>
    </source>
</evidence>
<evidence type="ECO:0000256" key="4">
    <source>
        <dbReference type="ARBA" id="ARBA00022679"/>
    </source>
</evidence>
<keyword evidence="5 7" id="KW-0472">Membrane</keyword>
<dbReference type="AlphaFoldDB" id="A0A7M1LFU9"/>
<evidence type="ECO:0000256" key="1">
    <source>
        <dbReference type="ARBA" id="ARBA00004533"/>
    </source>
</evidence>
<evidence type="ECO:0000256" key="3">
    <source>
        <dbReference type="ARBA" id="ARBA00022519"/>
    </source>
</evidence>
<dbReference type="GO" id="GO:0009247">
    <property type="term" value="P:glycolipid biosynthetic process"/>
    <property type="evidence" value="ECO:0007669"/>
    <property type="project" value="UniProtKB-ARBA"/>
</dbReference>
<evidence type="ECO:0000313" key="8">
    <source>
        <dbReference type="EMBL" id="QOQ86776.1"/>
    </source>
</evidence>
<organism evidence="8 9">
    <name type="scientific">Campylobacter corcagiensis</name>
    <dbReference type="NCBI Taxonomy" id="1448857"/>
    <lineage>
        <taxon>Bacteria</taxon>
        <taxon>Pseudomonadati</taxon>
        <taxon>Campylobacterota</taxon>
        <taxon>Epsilonproteobacteria</taxon>
        <taxon>Campylobacterales</taxon>
        <taxon>Campylobacteraceae</taxon>
        <taxon>Campylobacter</taxon>
    </lineage>
</organism>
<dbReference type="RefSeq" id="WP_025803236.1">
    <property type="nucleotide sequence ID" value="NZ_CP053842.1"/>
</dbReference>